<keyword evidence="2" id="KW-1185">Reference proteome</keyword>
<dbReference type="EMBL" id="JAPEVB010000006">
    <property type="protein sequence ID" value="KAJ4386495.1"/>
    <property type="molecule type" value="Genomic_DNA"/>
</dbReference>
<gene>
    <name evidence="1" type="ORF">N0V93_009392</name>
</gene>
<protein>
    <submittedName>
        <fullName evidence="1">Uncharacterized protein</fullName>
    </submittedName>
</protein>
<dbReference type="AlphaFoldDB" id="A0A9W8YMQ4"/>
<sequence>MIAIEAISAASNGVEMACLAAINKFWQTVVEAETFRTIHVALQANDQTGTDYLISILTPARLVHLKELTIDIEWPFFASAQIYRRFSRALAVRHMLSTLHALALFIQALDHVPKDPLARGLSILLRPTRPALVTPRGNPSYRVLAMRRGGGPRIRSCWFDNDMLTLTPFQKGNWARAMQTRLLHECPTVSIVTGLAFPPDFFPRDTVEILLSRFPNLRSIKLDLMCEMDEPRGWRTDFFTLQPQNGVYSLVSQMPATNISMLVLSRSTSLVPTHLDLPFQRRSQYGRIEDNSPLYAFIHAIRDYTRYLQALRFDHFAAPAHFYTWFFIGMSDPNFQWEQLVEVHINLYGDDEHTRYTLPMGANETACLSQHAQLSISKLFHAAGSAAAKMPRLLKMTIHKPRKPASNHTYNNPTYTLAVTLQFTLQPRHDVSLQTTWGSPGRLDLWALSRTPDIETIWTESVAKCHRRLQHIEWHKEECPDPMKGFGHWGKEMTGRKKQ</sequence>
<reference evidence="1" key="1">
    <citation type="submission" date="2022-10" db="EMBL/GenBank/DDBJ databases">
        <title>Tapping the CABI collections for fungal endophytes: first genome assemblies for Collariella, Neodidymelliopsis, Ascochyta clinopodiicola, Didymella pomorum, Didymosphaeria variabile, Neocosmospora piperis and Neocucurbitaria cava.</title>
        <authorList>
            <person name="Hill R."/>
        </authorList>
    </citation>
    <scope>NUCLEOTIDE SEQUENCE</scope>
    <source>
        <strain evidence="1">IMI 355082</strain>
    </source>
</reference>
<proteinExistence type="predicted"/>
<comment type="caution">
    <text evidence="1">The sequence shown here is derived from an EMBL/GenBank/DDBJ whole genome shotgun (WGS) entry which is preliminary data.</text>
</comment>
<organism evidence="1 2">
    <name type="scientific">Gnomoniopsis smithogilvyi</name>
    <dbReference type="NCBI Taxonomy" id="1191159"/>
    <lineage>
        <taxon>Eukaryota</taxon>
        <taxon>Fungi</taxon>
        <taxon>Dikarya</taxon>
        <taxon>Ascomycota</taxon>
        <taxon>Pezizomycotina</taxon>
        <taxon>Sordariomycetes</taxon>
        <taxon>Sordariomycetidae</taxon>
        <taxon>Diaporthales</taxon>
        <taxon>Gnomoniaceae</taxon>
        <taxon>Gnomoniopsis</taxon>
    </lineage>
</organism>
<accession>A0A9W8YMQ4</accession>
<evidence type="ECO:0000313" key="2">
    <source>
        <dbReference type="Proteomes" id="UP001140453"/>
    </source>
</evidence>
<dbReference type="Proteomes" id="UP001140453">
    <property type="component" value="Unassembled WGS sequence"/>
</dbReference>
<evidence type="ECO:0000313" key="1">
    <source>
        <dbReference type="EMBL" id="KAJ4386495.1"/>
    </source>
</evidence>
<name>A0A9W8YMQ4_9PEZI</name>
<dbReference type="OrthoDB" id="10424411at2759"/>